<protein>
    <submittedName>
        <fullName evidence="2">Uncharacterized protein</fullName>
    </submittedName>
</protein>
<name>A0A317NH07_9NOCA</name>
<evidence type="ECO:0000313" key="2">
    <source>
        <dbReference type="EMBL" id="PWV74382.1"/>
    </source>
</evidence>
<comment type="caution">
    <text evidence="2">The sequence shown here is derived from an EMBL/GenBank/DDBJ whole genome shotgun (WGS) entry which is preliminary data.</text>
</comment>
<evidence type="ECO:0000313" key="3">
    <source>
        <dbReference type="Proteomes" id="UP000246410"/>
    </source>
</evidence>
<organism evidence="2 3">
    <name type="scientific">Nocardia neocaledoniensis</name>
    <dbReference type="NCBI Taxonomy" id="236511"/>
    <lineage>
        <taxon>Bacteria</taxon>
        <taxon>Bacillati</taxon>
        <taxon>Actinomycetota</taxon>
        <taxon>Actinomycetes</taxon>
        <taxon>Mycobacteriales</taxon>
        <taxon>Nocardiaceae</taxon>
        <taxon>Nocardia</taxon>
    </lineage>
</organism>
<dbReference type="RefSeq" id="WP_110038831.1">
    <property type="nucleotide sequence ID" value="NZ_QGTL01000006.1"/>
</dbReference>
<dbReference type="Proteomes" id="UP000246410">
    <property type="component" value="Unassembled WGS sequence"/>
</dbReference>
<keyword evidence="3" id="KW-1185">Reference proteome</keyword>
<feature type="compositionally biased region" description="Basic residues" evidence="1">
    <location>
        <begin position="103"/>
        <end position="114"/>
    </location>
</feature>
<feature type="region of interest" description="Disordered" evidence="1">
    <location>
        <begin position="62"/>
        <end position="114"/>
    </location>
</feature>
<dbReference type="EMBL" id="QGTL01000006">
    <property type="protein sequence ID" value="PWV74382.1"/>
    <property type="molecule type" value="Genomic_DNA"/>
</dbReference>
<evidence type="ECO:0000256" key="1">
    <source>
        <dbReference type="SAM" id="MobiDB-lite"/>
    </source>
</evidence>
<reference evidence="2 3" key="1">
    <citation type="submission" date="2018-05" db="EMBL/GenBank/DDBJ databases">
        <title>Genomic Encyclopedia of Type Strains, Phase IV (KMG-IV): sequencing the most valuable type-strain genomes for metagenomic binning, comparative biology and taxonomic classification.</title>
        <authorList>
            <person name="Goeker M."/>
        </authorList>
    </citation>
    <scope>NUCLEOTIDE SEQUENCE [LARGE SCALE GENOMIC DNA]</scope>
    <source>
        <strain evidence="2 3">DSM 44717</strain>
    </source>
</reference>
<accession>A0A317NH07</accession>
<sequence length="114" mass="12992">MITHVGELTDWLQTQIPDLDEDRYEPWNTATPTTTSLVSLIHLRVQTPFAPDQATTVVLVAHRCPTEDTAPDTEPPDSRHPFPQPPDPPAPDRPRPSVFRSPRAWRKHRSRQDS</sequence>
<proteinExistence type="predicted"/>
<dbReference type="AlphaFoldDB" id="A0A317NH07"/>
<gene>
    <name evidence="2" type="ORF">DFR69_106193</name>
</gene>